<dbReference type="InterPro" id="IPR013482">
    <property type="entry name" value="Molybde_CF_guanTrfase"/>
</dbReference>
<proteinExistence type="predicted"/>
<dbReference type="Proteomes" id="UP000830671">
    <property type="component" value="Chromosome 7"/>
</dbReference>
<keyword evidence="1" id="KW-0342">GTP-binding</keyword>
<dbReference type="Pfam" id="PF12804">
    <property type="entry name" value="NTP_transf_3"/>
    <property type="match status" value="1"/>
</dbReference>
<dbReference type="GO" id="GO:0016702">
    <property type="term" value="F:oxidoreductase activity, acting on single donors with incorporation of molecular oxygen, incorporation of two atoms of oxygen"/>
    <property type="evidence" value="ECO:0007669"/>
    <property type="project" value="InterPro"/>
</dbReference>
<dbReference type="EMBL" id="CP019479">
    <property type="protein sequence ID" value="UQC88740.1"/>
    <property type="molecule type" value="Genomic_DNA"/>
</dbReference>
<dbReference type="SUPFAM" id="SSF49482">
    <property type="entry name" value="Aromatic compound dioxygenase"/>
    <property type="match status" value="1"/>
</dbReference>
<keyword evidence="2" id="KW-0501">Molybdenum cofactor biosynthesis</keyword>
<dbReference type="SUPFAM" id="SSF53448">
    <property type="entry name" value="Nucleotide-diphospho-sugar transferases"/>
    <property type="match status" value="1"/>
</dbReference>
<dbReference type="CDD" id="cd02503">
    <property type="entry name" value="MobA"/>
    <property type="match status" value="1"/>
</dbReference>
<keyword evidence="6" id="KW-1185">Reference proteome</keyword>
<dbReference type="InterPro" id="IPR025877">
    <property type="entry name" value="MobA-like_NTP_Trfase"/>
</dbReference>
<keyword evidence="3" id="KW-0812">Transmembrane</keyword>
<dbReference type="InterPro" id="IPR029044">
    <property type="entry name" value="Nucleotide-diphossugar_trans"/>
</dbReference>
<evidence type="ECO:0000256" key="1">
    <source>
        <dbReference type="ARBA" id="ARBA00023134"/>
    </source>
</evidence>
<dbReference type="RefSeq" id="XP_049150342.1">
    <property type="nucleotide sequence ID" value="XM_049293196.1"/>
</dbReference>
<dbReference type="GO" id="GO:0005525">
    <property type="term" value="F:GTP binding"/>
    <property type="evidence" value="ECO:0007669"/>
    <property type="project" value="UniProtKB-KW"/>
</dbReference>
<keyword evidence="1" id="KW-0547">Nucleotide-binding</keyword>
<dbReference type="GeneID" id="73348206"/>
<dbReference type="PANTHER" id="PTHR34315:SF1">
    <property type="entry name" value="INTRADIOL RING-CLEAVAGE DIOXYGENASES DOMAIN-CONTAINING PROTEIN-RELATED"/>
    <property type="match status" value="1"/>
</dbReference>
<dbReference type="InterPro" id="IPR015889">
    <property type="entry name" value="Intradiol_dOase_core"/>
</dbReference>
<organism evidence="5 6">
    <name type="scientific">Colletotrichum lupini</name>
    <dbReference type="NCBI Taxonomy" id="145971"/>
    <lineage>
        <taxon>Eukaryota</taxon>
        <taxon>Fungi</taxon>
        <taxon>Dikarya</taxon>
        <taxon>Ascomycota</taxon>
        <taxon>Pezizomycotina</taxon>
        <taxon>Sordariomycetes</taxon>
        <taxon>Hypocreomycetidae</taxon>
        <taxon>Glomerellales</taxon>
        <taxon>Glomerellaceae</taxon>
        <taxon>Colletotrichum</taxon>
        <taxon>Colletotrichum acutatum species complex</taxon>
    </lineage>
</organism>
<sequence>MGLPAMRPLLLAGGKSTRMGTPKHLLRMPDGTPLYRRQLQLLRTIFPEPQTIFISLAQESETDEFLDELLAQAANQPAEVEDCKTPPPRIHILRDYHPANPDAKHATAGGDSGPAAGLLAAYRYDAWAYWAVLACDYPLIPAEAFFHLFVKRDAVPVTCFRTAEGVCEPLLAIWAPPALSRLAERVARGHPRPEETARELDGLMVDAPAGCEWWLTNVNTMEEWVKAVEEMKLGPPGRGEIAPEGIVADVVITMSAPLEQNGSGLFSLPWEIREKIYEYYLSFDHDDFGDTVRPLHVYFEQGEYKKPLPPLMLTCKRVYRELHQPVHADAIMRVHSHGYGDRRIGFAVHGTLRFERLRRLYVLIAMEYPNWNRWLAIFAEVARRAEGLAELVVDWEPRPGPPNPKVWEAKLTEKKHDEFFGVLAALKGLEVVRFYGEMPEGWRDRFEREVDARLALLAKGEYDEYSIFKPYPDISYLPSRIPPGKQEIFSSPTLSLASLARHSSRPSLLQQNLYTATTTKLFADDQRVIHNEPGEDSLPHSVRVCYEDAEGRVVPYPASNYRIITEETHHREMMFNRHIVSYFQLCINVIVAYFFGFLVCYGMLSIIRPCSAHGTVNPAFEIAARQEYSLDNTMNLAHCNIQLEKRGYIDEAAFRRAQLANSLRHAGITMRDIDSVLSTDHEITDDSVNWHTPDADIFATRDDGCVLSIETTEGPFYVEGELDRFDLTDGQSGIPMYLDLQIIDTETCQPVPDIWVEVWHTNSTGIYSGVVSKANGAGEADPSNADKTFHRGLRKTNANGAVWFGTNLPGHYSGRTPHIHIMTHVPGTERLANGTIQDNVATHAGQLFLDQKLVDTFRKHERYAANEQTFIENKQDYYFRQEANFTDPVMSYVLLDHEDRDIEKGVMAWKLVGVNMTNVREIHVAHQLEG</sequence>
<dbReference type="AlphaFoldDB" id="A0A9Q8T492"/>
<dbReference type="PANTHER" id="PTHR34315">
    <property type="match status" value="1"/>
</dbReference>
<evidence type="ECO:0000259" key="4">
    <source>
        <dbReference type="Pfam" id="PF12804"/>
    </source>
</evidence>
<protein>
    <recommendedName>
        <fullName evidence="4">MobA-like NTP transferase domain-containing protein</fullName>
    </recommendedName>
</protein>
<dbReference type="Gene3D" id="2.60.130.10">
    <property type="entry name" value="Aromatic compound dioxygenase"/>
    <property type="match status" value="1"/>
</dbReference>
<gene>
    <name evidence="5" type="ORF">CLUP02_14265</name>
</gene>
<keyword evidence="3" id="KW-0472">Membrane</keyword>
<dbReference type="GO" id="GO:0005506">
    <property type="term" value="F:iron ion binding"/>
    <property type="evidence" value="ECO:0007669"/>
    <property type="project" value="InterPro"/>
</dbReference>
<dbReference type="GO" id="GO:0016779">
    <property type="term" value="F:nucleotidyltransferase activity"/>
    <property type="evidence" value="ECO:0007669"/>
    <property type="project" value="UniProtKB-ARBA"/>
</dbReference>
<accession>A0A9Q8T492</accession>
<keyword evidence="3" id="KW-1133">Transmembrane helix</keyword>
<dbReference type="Gene3D" id="3.90.550.10">
    <property type="entry name" value="Spore Coat Polysaccharide Biosynthesis Protein SpsA, Chain A"/>
    <property type="match status" value="1"/>
</dbReference>
<dbReference type="KEGG" id="clup:CLUP02_14265"/>
<dbReference type="GO" id="GO:0006777">
    <property type="term" value="P:Mo-molybdopterin cofactor biosynthetic process"/>
    <property type="evidence" value="ECO:0007669"/>
    <property type="project" value="UniProtKB-KW"/>
</dbReference>
<feature type="transmembrane region" description="Helical" evidence="3">
    <location>
        <begin position="579"/>
        <end position="604"/>
    </location>
</feature>
<name>A0A9Q8T492_9PEZI</name>
<evidence type="ECO:0000256" key="3">
    <source>
        <dbReference type="SAM" id="Phobius"/>
    </source>
</evidence>
<dbReference type="CDD" id="cd03457">
    <property type="entry name" value="intradiol_dioxygenase_like"/>
    <property type="match status" value="1"/>
</dbReference>
<reference evidence="5" key="1">
    <citation type="journal article" date="2021" name="Mol. Plant Microbe Interact.">
        <title>Complete Genome Sequence of the Plant-Pathogenic Fungus Colletotrichum lupini.</title>
        <authorList>
            <person name="Baroncelli R."/>
            <person name="Pensec F."/>
            <person name="Da Lio D."/>
            <person name="Boufleur T."/>
            <person name="Vicente I."/>
            <person name="Sarrocco S."/>
            <person name="Picot A."/>
            <person name="Baraldi E."/>
            <person name="Sukno S."/>
            <person name="Thon M."/>
            <person name="Le Floch G."/>
        </authorList>
    </citation>
    <scope>NUCLEOTIDE SEQUENCE</scope>
    <source>
        <strain evidence="5">IMI 504893</strain>
    </source>
</reference>
<evidence type="ECO:0000256" key="2">
    <source>
        <dbReference type="ARBA" id="ARBA00023150"/>
    </source>
</evidence>
<evidence type="ECO:0000313" key="5">
    <source>
        <dbReference type="EMBL" id="UQC88740.1"/>
    </source>
</evidence>
<evidence type="ECO:0000313" key="6">
    <source>
        <dbReference type="Proteomes" id="UP000830671"/>
    </source>
</evidence>
<feature type="domain" description="MobA-like NTP transferase" evidence="4">
    <location>
        <begin position="9"/>
        <end position="185"/>
    </location>
</feature>